<dbReference type="PROSITE" id="PS50928">
    <property type="entry name" value="ABC_TM1"/>
    <property type="match status" value="1"/>
</dbReference>
<organism evidence="7 8">
    <name type="scientific">Tepidibacter hydrothermalis</name>
    <dbReference type="NCBI Taxonomy" id="3036126"/>
    <lineage>
        <taxon>Bacteria</taxon>
        <taxon>Bacillati</taxon>
        <taxon>Bacillota</taxon>
        <taxon>Clostridia</taxon>
        <taxon>Peptostreptococcales</taxon>
        <taxon>Peptostreptococcaceae</taxon>
        <taxon>Tepidibacter</taxon>
    </lineage>
</organism>
<dbReference type="InterPro" id="IPR035906">
    <property type="entry name" value="MetI-like_sf"/>
</dbReference>
<comment type="subcellular location">
    <subcellularLocation>
        <location evidence="5">Cell membrane</location>
        <topology evidence="5">Multi-pass membrane protein</topology>
    </subcellularLocation>
    <subcellularLocation>
        <location evidence="1">Membrane</location>
        <topology evidence="1">Multi-pass membrane protein</topology>
    </subcellularLocation>
</comment>
<keyword evidence="8" id="KW-1185">Reference proteome</keyword>
<sequence>MSQKIKPYLLVLPAIIVTVVLFMSGLIQGLIQSLGIKSICNMGDITFKYYKELFRSIEFWMSFFITFKIALISTVLSALAGTFIIYLLYIMKTGVFYKLASKFKLLVQIPMLFPYLVYSYIILLIFNRSGWISSILFKLGITSSINEFPVIVNDQFGIGIILTYVLKTTPFIVLMLYPAILKLESSWLELTYMLGGSRNELFKKVVLKMLVNPLKTACFIIFAYTFAEFEIPFLLGVTYPKMVSVYSYQMYMNSDLVERPKAFAINVVIVLVIIGVGYISNHLSMGKWRKIK</sequence>
<dbReference type="Pfam" id="PF00528">
    <property type="entry name" value="BPD_transp_1"/>
    <property type="match status" value="1"/>
</dbReference>
<dbReference type="RefSeq" id="WP_277733725.1">
    <property type="nucleotide sequence ID" value="NZ_CP120733.1"/>
</dbReference>
<feature type="domain" description="ABC transmembrane type-1" evidence="6">
    <location>
        <begin position="63"/>
        <end position="280"/>
    </location>
</feature>
<keyword evidence="4 5" id="KW-0472">Membrane</keyword>
<feature type="transmembrane region" description="Helical" evidence="5">
    <location>
        <begin position="112"/>
        <end position="136"/>
    </location>
</feature>
<protein>
    <submittedName>
        <fullName evidence="7">ABC transporter permease subunit</fullName>
    </submittedName>
</protein>
<dbReference type="InterPro" id="IPR000515">
    <property type="entry name" value="MetI-like"/>
</dbReference>
<feature type="transmembrane region" description="Helical" evidence="5">
    <location>
        <begin position="59"/>
        <end position="91"/>
    </location>
</feature>
<evidence type="ECO:0000256" key="5">
    <source>
        <dbReference type="RuleBase" id="RU363032"/>
    </source>
</evidence>
<feature type="transmembrane region" description="Helical" evidence="5">
    <location>
        <begin position="7"/>
        <end position="27"/>
    </location>
</feature>
<dbReference type="InterPro" id="IPR052730">
    <property type="entry name" value="Sugar_ABC_transporter"/>
</dbReference>
<dbReference type="EMBL" id="CP120733">
    <property type="protein sequence ID" value="WFD11623.1"/>
    <property type="molecule type" value="Genomic_DNA"/>
</dbReference>
<evidence type="ECO:0000256" key="1">
    <source>
        <dbReference type="ARBA" id="ARBA00004141"/>
    </source>
</evidence>
<dbReference type="Gene3D" id="1.10.3720.10">
    <property type="entry name" value="MetI-like"/>
    <property type="match status" value="1"/>
</dbReference>
<keyword evidence="3 5" id="KW-1133">Transmembrane helix</keyword>
<keyword evidence="2 5" id="KW-0812">Transmembrane</keyword>
<reference evidence="7 8" key="1">
    <citation type="submission" date="2023-03" db="EMBL/GenBank/DDBJ databases">
        <title>Complete genome sequence of Tepidibacter sp. SWIR-1, isolated from a deep-sea hydrothermal vent.</title>
        <authorList>
            <person name="Li X."/>
        </authorList>
    </citation>
    <scope>NUCLEOTIDE SEQUENCE [LARGE SCALE GENOMIC DNA]</scope>
    <source>
        <strain evidence="7 8">SWIR-1</strain>
    </source>
</reference>
<feature type="transmembrane region" description="Helical" evidence="5">
    <location>
        <begin position="217"/>
        <end position="242"/>
    </location>
</feature>
<dbReference type="Proteomes" id="UP001222800">
    <property type="component" value="Chromosome"/>
</dbReference>
<dbReference type="PANTHER" id="PTHR43759:SF1">
    <property type="entry name" value="GLUCOSE IMPORT SYSTEM PERMEASE PROTEIN GLCT"/>
    <property type="match status" value="1"/>
</dbReference>
<comment type="similarity">
    <text evidence="5">Belongs to the binding-protein-dependent transport system permease family.</text>
</comment>
<feature type="transmembrane region" description="Helical" evidence="5">
    <location>
        <begin position="156"/>
        <end position="177"/>
    </location>
</feature>
<evidence type="ECO:0000313" key="7">
    <source>
        <dbReference type="EMBL" id="WFD11623.1"/>
    </source>
</evidence>
<dbReference type="PANTHER" id="PTHR43759">
    <property type="entry name" value="TREHALOSE TRANSPORT SYSTEM PERMEASE PROTEIN SUGA"/>
    <property type="match status" value="1"/>
</dbReference>
<dbReference type="SUPFAM" id="SSF161098">
    <property type="entry name" value="MetI-like"/>
    <property type="match status" value="1"/>
</dbReference>
<name>A0ABY8EKI9_9FIRM</name>
<evidence type="ECO:0000313" key="8">
    <source>
        <dbReference type="Proteomes" id="UP001222800"/>
    </source>
</evidence>
<feature type="transmembrane region" description="Helical" evidence="5">
    <location>
        <begin position="262"/>
        <end position="280"/>
    </location>
</feature>
<gene>
    <name evidence="7" type="ORF">P4S50_05985</name>
</gene>
<evidence type="ECO:0000256" key="2">
    <source>
        <dbReference type="ARBA" id="ARBA00022692"/>
    </source>
</evidence>
<proteinExistence type="inferred from homology"/>
<evidence type="ECO:0000259" key="6">
    <source>
        <dbReference type="PROSITE" id="PS50928"/>
    </source>
</evidence>
<evidence type="ECO:0000256" key="4">
    <source>
        <dbReference type="ARBA" id="ARBA00023136"/>
    </source>
</evidence>
<evidence type="ECO:0000256" key="3">
    <source>
        <dbReference type="ARBA" id="ARBA00022989"/>
    </source>
</evidence>
<dbReference type="CDD" id="cd06261">
    <property type="entry name" value="TM_PBP2"/>
    <property type="match status" value="1"/>
</dbReference>
<keyword evidence="5" id="KW-0813">Transport</keyword>
<accession>A0ABY8EKI9</accession>